<feature type="compositionally biased region" description="Polar residues" evidence="1">
    <location>
        <begin position="36"/>
        <end position="65"/>
    </location>
</feature>
<feature type="region of interest" description="Disordered" evidence="1">
    <location>
        <begin position="1"/>
        <end position="140"/>
    </location>
</feature>
<evidence type="ECO:0000313" key="3">
    <source>
        <dbReference type="Proteomes" id="UP000034182"/>
    </source>
</evidence>
<reference evidence="2 3" key="2">
    <citation type="submission" date="2015-05" db="EMBL/GenBank/DDBJ databases">
        <title>Distinctive expansion of gene families associated with plant cell wall degradation and secondary metabolism in the genomes of grapevine trunk pathogens.</title>
        <authorList>
            <person name="Lawrence D.P."/>
            <person name="Travadon R."/>
            <person name="Rolshausen P.E."/>
            <person name="Baumgartner K."/>
        </authorList>
    </citation>
    <scope>NUCLEOTIDE SEQUENCE [LARGE SCALE GENOMIC DNA]</scope>
    <source>
        <strain evidence="2">DS831</strain>
    </source>
</reference>
<name>A0A0G2G927_9PEZI</name>
<evidence type="ECO:0000313" key="2">
    <source>
        <dbReference type="EMBL" id="KKY13665.1"/>
    </source>
</evidence>
<organism evidence="2 3">
    <name type="scientific">Diplodia seriata</name>
    <dbReference type="NCBI Taxonomy" id="420778"/>
    <lineage>
        <taxon>Eukaryota</taxon>
        <taxon>Fungi</taxon>
        <taxon>Dikarya</taxon>
        <taxon>Ascomycota</taxon>
        <taxon>Pezizomycotina</taxon>
        <taxon>Dothideomycetes</taxon>
        <taxon>Dothideomycetes incertae sedis</taxon>
        <taxon>Botryosphaeriales</taxon>
        <taxon>Botryosphaeriaceae</taxon>
        <taxon>Diplodia</taxon>
    </lineage>
</organism>
<comment type="caution">
    <text evidence="2">The sequence shown here is derived from an EMBL/GenBank/DDBJ whole genome shotgun (WGS) entry which is preliminary data.</text>
</comment>
<dbReference type="Proteomes" id="UP000034182">
    <property type="component" value="Unassembled WGS sequence"/>
</dbReference>
<evidence type="ECO:0000256" key="1">
    <source>
        <dbReference type="SAM" id="MobiDB-lite"/>
    </source>
</evidence>
<accession>A0A0G2G927</accession>
<dbReference type="EMBL" id="LAQI01000270">
    <property type="protein sequence ID" value="KKY13665.1"/>
    <property type="molecule type" value="Genomic_DNA"/>
</dbReference>
<sequence length="140" mass="13940">MSSNLMDTEPGGRSTQYESIKTVTNPTPKEPGQLGHGSSTTADAPSFGSSEATNKTNTTGSNTHVSPAEKIRFGQAVSEEGGVSGYTDPAAAGTGGATHEGGFGGTEALVEGGGGGDDEAQRRRAQGYGGKGDMDKSVGA</sequence>
<feature type="compositionally biased region" description="Polar residues" evidence="1">
    <location>
        <begin position="13"/>
        <end position="27"/>
    </location>
</feature>
<feature type="compositionally biased region" description="Gly residues" evidence="1">
    <location>
        <begin position="93"/>
        <end position="115"/>
    </location>
</feature>
<reference evidence="2 3" key="1">
    <citation type="submission" date="2015-03" db="EMBL/GenBank/DDBJ databases">
        <authorList>
            <person name="Morales-Cruz A."/>
            <person name="Amrine K.C."/>
            <person name="Cantu D."/>
        </authorList>
    </citation>
    <scope>NUCLEOTIDE SEQUENCE [LARGE SCALE GENOMIC DNA]</scope>
    <source>
        <strain evidence="2">DS831</strain>
    </source>
</reference>
<dbReference type="AlphaFoldDB" id="A0A0G2G927"/>
<protein>
    <submittedName>
        <fullName evidence="2">Uncharacterized protein</fullName>
    </submittedName>
</protein>
<proteinExistence type="predicted"/>
<gene>
    <name evidence="2" type="ORF">UCDDS831_g08776</name>
</gene>